<comment type="subcellular location">
    <subcellularLocation>
        <location evidence="1">Cell membrane</location>
        <topology evidence="1">Multi-pass membrane protein</topology>
    </subcellularLocation>
</comment>
<dbReference type="PROSITE" id="PS50262">
    <property type="entry name" value="G_PROTEIN_RECEP_F1_2"/>
    <property type="match status" value="1"/>
</dbReference>
<evidence type="ECO:0000313" key="13">
    <source>
        <dbReference type="EMBL" id="CAH0625557.1"/>
    </source>
</evidence>
<proteinExistence type="inferred from homology"/>
<comment type="similarity">
    <text evidence="2 10">Belongs to the G-protein coupled receptor 1 family.</text>
</comment>
<evidence type="ECO:0000256" key="8">
    <source>
        <dbReference type="ARBA" id="ARBA00023170"/>
    </source>
</evidence>
<gene>
    <name evidence="13" type="ORF">CINC_LOCUS12141</name>
</gene>
<evidence type="ECO:0000256" key="2">
    <source>
        <dbReference type="ARBA" id="ARBA00010663"/>
    </source>
</evidence>
<feature type="transmembrane region" description="Helical" evidence="11">
    <location>
        <begin position="118"/>
        <end position="137"/>
    </location>
</feature>
<keyword evidence="8 10" id="KW-0675">Receptor</keyword>
<keyword evidence="9 10" id="KW-0807">Transducer</keyword>
<feature type="transmembrane region" description="Helical" evidence="11">
    <location>
        <begin position="352"/>
        <end position="372"/>
    </location>
</feature>
<reference evidence="13" key="1">
    <citation type="submission" date="2021-12" db="EMBL/GenBank/DDBJ databases">
        <authorList>
            <person name="King R."/>
        </authorList>
    </citation>
    <scope>NUCLEOTIDE SEQUENCE</scope>
</reference>
<dbReference type="GO" id="GO:0004930">
    <property type="term" value="F:G protein-coupled receptor activity"/>
    <property type="evidence" value="ECO:0007669"/>
    <property type="project" value="UniProtKB-KW"/>
</dbReference>
<dbReference type="EMBL" id="LR824010">
    <property type="protein sequence ID" value="CAH0625557.1"/>
    <property type="molecule type" value="Genomic_DNA"/>
</dbReference>
<dbReference type="InterPro" id="IPR000276">
    <property type="entry name" value="GPCR_Rhodpsn"/>
</dbReference>
<dbReference type="Pfam" id="PF00001">
    <property type="entry name" value="7tm_1"/>
    <property type="match status" value="1"/>
</dbReference>
<keyword evidence="5 11" id="KW-1133">Transmembrane helix</keyword>
<keyword evidence="14" id="KW-1185">Reference proteome</keyword>
<evidence type="ECO:0000256" key="11">
    <source>
        <dbReference type="SAM" id="Phobius"/>
    </source>
</evidence>
<dbReference type="GO" id="GO:0005886">
    <property type="term" value="C:plasma membrane"/>
    <property type="evidence" value="ECO:0007669"/>
    <property type="project" value="UniProtKB-SubCell"/>
</dbReference>
<evidence type="ECO:0000256" key="1">
    <source>
        <dbReference type="ARBA" id="ARBA00004651"/>
    </source>
</evidence>
<dbReference type="PROSITE" id="PS00237">
    <property type="entry name" value="G_PROTEIN_RECEP_F1_1"/>
    <property type="match status" value="1"/>
</dbReference>
<evidence type="ECO:0000256" key="10">
    <source>
        <dbReference type="RuleBase" id="RU000688"/>
    </source>
</evidence>
<evidence type="ECO:0000256" key="4">
    <source>
        <dbReference type="ARBA" id="ARBA00022692"/>
    </source>
</evidence>
<evidence type="ECO:0000256" key="7">
    <source>
        <dbReference type="ARBA" id="ARBA00023136"/>
    </source>
</evidence>
<dbReference type="OrthoDB" id="10044919at2759"/>
<protein>
    <recommendedName>
        <fullName evidence="12">G-protein coupled receptors family 1 profile domain-containing protein</fullName>
    </recommendedName>
</protein>
<dbReference type="PRINTS" id="PR00237">
    <property type="entry name" value="GPCRRHODOPSN"/>
</dbReference>
<organism evidence="13 14">
    <name type="scientific">Chrysodeixis includens</name>
    <name type="common">Soybean looper</name>
    <name type="synonym">Pseudoplusia includens</name>
    <dbReference type="NCBI Taxonomy" id="689277"/>
    <lineage>
        <taxon>Eukaryota</taxon>
        <taxon>Metazoa</taxon>
        <taxon>Ecdysozoa</taxon>
        <taxon>Arthropoda</taxon>
        <taxon>Hexapoda</taxon>
        <taxon>Insecta</taxon>
        <taxon>Pterygota</taxon>
        <taxon>Neoptera</taxon>
        <taxon>Endopterygota</taxon>
        <taxon>Lepidoptera</taxon>
        <taxon>Glossata</taxon>
        <taxon>Ditrysia</taxon>
        <taxon>Noctuoidea</taxon>
        <taxon>Noctuidae</taxon>
        <taxon>Plusiinae</taxon>
        <taxon>Chrysodeixis</taxon>
    </lineage>
</organism>
<accession>A0A9P0C4B4</accession>
<dbReference type="Gene3D" id="1.20.1070.10">
    <property type="entry name" value="Rhodopsin 7-helix transmembrane proteins"/>
    <property type="match status" value="1"/>
</dbReference>
<evidence type="ECO:0000256" key="9">
    <source>
        <dbReference type="ARBA" id="ARBA00023224"/>
    </source>
</evidence>
<dbReference type="AlphaFoldDB" id="A0A9P0C4B4"/>
<feature type="transmembrane region" description="Helical" evidence="11">
    <location>
        <begin position="158"/>
        <end position="177"/>
    </location>
</feature>
<feature type="transmembrane region" description="Helical" evidence="11">
    <location>
        <begin position="75"/>
        <end position="98"/>
    </location>
</feature>
<dbReference type="PANTHER" id="PTHR24228:SF74">
    <property type="entry name" value="G-PROTEIN COUPLED RECEPTORS FAMILY 1 PROFILE DOMAIN-CONTAINING PROTEIN"/>
    <property type="match status" value="1"/>
</dbReference>
<dbReference type="SMART" id="SM01381">
    <property type="entry name" value="7TM_GPCR_Srsx"/>
    <property type="match status" value="1"/>
</dbReference>
<keyword evidence="6 10" id="KW-0297">G-protein coupled receptor</keyword>
<keyword evidence="7 11" id="KW-0472">Membrane</keyword>
<feature type="transmembrane region" description="Helical" evidence="11">
    <location>
        <begin position="203"/>
        <end position="225"/>
    </location>
</feature>
<keyword evidence="4 10" id="KW-0812">Transmembrane</keyword>
<feature type="domain" description="G-protein coupled receptors family 1 profile" evidence="12">
    <location>
        <begin position="54"/>
        <end position="369"/>
    </location>
</feature>
<evidence type="ECO:0000313" key="14">
    <source>
        <dbReference type="Proteomes" id="UP001154114"/>
    </source>
</evidence>
<evidence type="ECO:0000256" key="6">
    <source>
        <dbReference type="ARBA" id="ARBA00023040"/>
    </source>
</evidence>
<feature type="transmembrane region" description="Helical" evidence="11">
    <location>
        <begin position="39"/>
        <end position="63"/>
    </location>
</feature>
<name>A0A9P0C4B4_CHRIL</name>
<keyword evidence="3" id="KW-1003">Cell membrane</keyword>
<dbReference type="SUPFAM" id="SSF81321">
    <property type="entry name" value="Family A G protein-coupled receptor-like"/>
    <property type="match status" value="1"/>
</dbReference>
<feature type="transmembrane region" description="Helical" evidence="11">
    <location>
        <begin position="319"/>
        <end position="340"/>
    </location>
</feature>
<dbReference type="InterPro" id="IPR017452">
    <property type="entry name" value="GPCR_Rhodpsn_7TM"/>
</dbReference>
<evidence type="ECO:0000256" key="3">
    <source>
        <dbReference type="ARBA" id="ARBA00022475"/>
    </source>
</evidence>
<sequence>MTLVNSSSSANVTQVRYGSDAELAAVHLFQNYSDSLLCFATVCCVIYTVIGIPGNLTTIVALARCRKLRNATAIFIINLHICEVLFCVLVLPITAITFAQKHWTHGVVVCRLYPLVKYSLNAVSILTILAIAINRYVIVCHPLRYPKIYKRRNLSIMLLAIWISAFGLFMPTGFGVYGRFELEPEGGFCTMLRDSENRSPKTLILWFSFVLPFMVIVFCYSRIWWVVRQTAKKSQIARPTHLPIGDDQQNVSGNRKPYVSFDISISTNSSTEEGSSCTVTPTEEGERAVVRIFKAPFRLTRKGVRPKVPTRKDKKLRTVIAAIMISYCVTHMPIMITRLAYKTYKMDPIANIFAHLLEYSASCINPLIYGLMSREYRQAYKNLFECMLNKILRR</sequence>
<dbReference type="PANTHER" id="PTHR24228">
    <property type="entry name" value="B2 BRADYKININ RECEPTOR/ANGIOTENSIN II RECEPTOR"/>
    <property type="match status" value="1"/>
</dbReference>
<dbReference type="Proteomes" id="UP001154114">
    <property type="component" value="Chromosome 7"/>
</dbReference>
<evidence type="ECO:0000256" key="5">
    <source>
        <dbReference type="ARBA" id="ARBA00022989"/>
    </source>
</evidence>
<evidence type="ECO:0000259" key="12">
    <source>
        <dbReference type="PROSITE" id="PS50262"/>
    </source>
</evidence>